<accession>A0A6J3LT42</accession>
<evidence type="ECO:0000313" key="4">
    <source>
        <dbReference type="RefSeq" id="XP_033454818.1"/>
    </source>
</evidence>
<feature type="region of interest" description="Disordered" evidence="1">
    <location>
        <begin position="30"/>
        <end position="58"/>
    </location>
</feature>
<protein>
    <recommendedName>
        <fullName evidence="5">Secreted protein</fullName>
    </recommendedName>
</protein>
<evidence type="ECO:0000313" key="3">
    <source>
        <dbReference type="Proteomes" id="UP000504637"/>
    </source>
</evidence>
<reference evidence="4" key="1">
    <citation type="submission" date="2020-01" db="EMBL/GenBank/DDBJ databases">
        <authorList>
            <consortium name="DOE Joint Genome Institute"/>
            <person name="Haridas S."/>
            <person name="Albert R."/>
            <person name="Binder M."/>
            <person name="Bloem J."/>
            <person name="Labutti K."/>
            <person name="Salamov A."/>
            <person name="Andreopoulos B."/>
            <person name="Baker S.E."/>
            <person name="Barry K."/>
            <person name="Bills G."/>
            <person name="Bluhm B.H."/>
            <person name="Cannon C."/>
            <person name="Castanera R."/>
            <person name="Culley D.E."/>
            <person name="Daum C."/>
            <person name="Ezra D."/>
            <person name="Gonzalez J.B."/>
            <person name="Henrissat B."/>
            <person name="Kuo A."/>
            <person name="Liang C."/>
            <person name="Lipzen A."/>
            <person name="Lutzoni F."/>
            <person name="Magnuson J."/>
            <person name="Mondo S."/>
            <person name="Nolan M."/>
            <person name="Ohm R."/>
            <person name="Pangilinan J."/>
            <person name="Park H.-J."/>
            <person name="Ramirez L."/>
            <person name="Alfaro M."/>
            <person name="Sun H."/>
            <person name="Tritt A."/>
            <person name="Yoshinaga Y."/>
            <person name="Zwiers L.-H."/>
            <person name="Turgeon B.G."/>
            <person name="Goodwin S.B."/>
            <person name="Spatafora J.W."/>
            <person name="Crous P.W."/>
            <person name="Grigoriev I.V."/>
        </authorList>
    </citation>
    <scope>NUCLEOTIDE SEQUENCE</scope>
    <source>
        <strain evidence="4">CBS 342.82</strain>
    </source>
</reference>
<keyword evidence="3" id="KW-1185">Reference proteome</keyword>
<dbReference type="RefSeq" id="XP_033454818.1">
    <property type="nucleotide sequence ID" value="XM_033607164.1"/>
</dbReference>
<dbReference type="Proteomes" id="UP000504637">
    <property type="component" value="Unplaced"/>
</dbReference>
<dbReference type="AlphaFoldDB" id="A0A6J3LT42"/>
<proteinExistence type="predicted"/>
<feature type="chain" id="PRO_5026861954" description="Secreted protein" evidence="2">
    <location>
        <begin position="20"/>
        <end position="144"/>
    </location>
</feature>
<sequence length="144" mass="15030">MCNKTMASFHLILVWVGGGVVVSRVGMPSHSKPARCRADETRSVVPGSGETGSSPSCTDASELAADAGCTVPMDGLGVSFPWAGFGLLLLHMDAGPTHPTEAGLDEPLRQGSFLRVMMSIIGLFDVLPIFHATSSGTTEVCRLV</sequence>
<gene>
    <name evidence="4" type="ORF">K489DRAFT_405562</name>
</gene>
<evidence type="ECO:0000256" key="1">
    <source>
        <dbReference type="SAM" id="MobiDB-lite"/>
    </source>
</evidence>
<reference evidence="4" key="3">
    <citation type="submission" date="2025-08" db="UniProtKB">
        <authorList>
            <consortium name="RefSeq"/>
        </authorList>
    </citation>
    <scope>IDENTIFICATION</scope>
    <source>
        <strain evidence="4">CBS 342.82</strain>
    </source>
</reference>
<organism evidence="4">
    <name type="scientific">Dissoconium aciculare CBS 342.82</name>
    <dbReference type="NCBI Taxonomy" id="1314786"/>
    <lineage>
        <taxon>Eukaryota</taxon>
        <taxon>Fungi</taxon>
        <taxon>Dikarya</taxon>
        <taxon>Ascomycota</taxon>
        <taxon>Pezizomycotina</taxon>
        <taxon>Dothideomycetes</taxon>
        <taxon>Dothideomycetidae</taxon>
        <taxon>Mycosphaerellales</taxon>
        <taxon>Dissoconiaceae</taxon>
        <taxon>Dissoconium</taxon>
    </lineage>
</organism>
<evidence type="ECO:0008006" key="5">
    <source>
        <dbReference type="Google" id="ProtNLM"/>
    </source>
</evidence>
<reference evidence="4" key="2">
    <citation type="submission" date="2020-04" db="EMBL/GenBank/DDBJ databases">
        <authorList>
            <consortium name="NCBI Genome Project"/>
        </authorList>
    </citation>
    <scope>NUCLEOTIDE SEQUENCE</scope>
    <source>
        <strain evidence="4">CBS 342.82</strain>
    </source>
</reference>
<feature type="signal peptide" evidence="2">
    <location>
        <begin position="1"/>
        <end position="19"/>
    </location>
</feature>
<name>A0A6J3LT42_9PEZI</name>
<keyword evidence="2" id="KW-0732">Signal</keyword>
<evidence type="ECO:0000256" key="2">
    <source>
        <dbReference type="SAM" id="SignalP"/>
    </source>
</evidence>
<dbReference type="GeneID" id="54364964"/>